<dbReference type="RefSeq" id="WP_238106393.1">
    <property type="nucleotide sequence ID" value="NZ_JAQQPZ010000005.1"/>
</dbReference>
<organism evidence="3 4">
    <name type="scientific">Shewanella metallivivens</name>
    <dbReference type="NCBI Taxonomy" id="2872342"/>
    <lineage>
        <taxon>Bacteria</taxon>
        <taxon>Pseudomonadati</taxon>
        <taxon>Pseudomonadota</taxon>
        <taxon>Gammaproteobacteria</taxon>
        <taxon>Alteromonadales</taxon>
        <taxon>Shewanellaceae</taxon>
        <taxon>Shewanella</taxon>
    </lineage>
</organism>
<name>A0ABT5TNE8_9GAMM</name>
<accession>A0ABT5TNE8</accession>
<keyword evidence="4" id="KW-1185">Reference proteome</keyword>
<reference evidence="3 4" key="1">
    <citation type="submission" date="2023-02" db="EMBL/GenBank/DDBJ databases">
        <title>Genome sequence of Shewanella metallivivens ER-Te-42B-Light, sp. nov., enriched from sulfide tube worms (Riftia pachyptila) isolated from Explorer Ridge in the Pacific Ocean.</title>
        <authorList>
            <person name="Maltman C."/>
            <person name="Kuzyk S.B."/>
            <person name="Kyndt J.A."/>
            <person name="Yurkov V."/>
        </authorList>
    </citation>
    <scope>NUCLEOTIDE SEQUENCE [LARGE SCALE GENOMIC DNA]</scope>
    <source>
        <strain evidence="3 4">ER-Te-42B-Light</strain>
    </source>
</reference>
<dbReference type="InterPro" id="IPR049841">
    <property type="entry name" value="VPA1267-like"/>
</dbReference>
<evidence type="ECO:0000313" key="3">
    <source>
        <dbReference type="EMBL" id="MDD8059220.1"/>
    </source>
</evidence>
<feature type="coiled-coil region" evidence="1">
    <location>
        <begin position="106"/>
        <end position="133"/>
    </location>
</feature>
<gene>
    <name evidence="3" type="ORF">PQR79_08810</name>
</gene>
<dbReference type="Proteomes" id="UP001213691">
    <property type="component" value="Unassembled WGS sequence"/>
</dbReference>
<evidence type="ECO:0000256" key="1">
    <source>
        <dbReference type="SAM" id="Coils"/>
    </source>
</evidence>
<dbReference type="EMBL" id="JAQQPZ010000005">
    <property type="protein sequence ID" value="MDD8059220.1"/>
    <property type="molecule type" value="Genomic_DNA"/>
</dbReference>
<proteinExistence type="predicted"/>
<evidence type="ECO:0000313" key="4">
    <source>
        <dbReference type="Proteomes" id="UP001213691"/>
    </source>
</evidence>
<evidence type="ECO:0000256" key="2">
    <source>
        <dbReference type="SAM" id="MobiDB-lite"/>
    </source>
</evidence>
<protein>
    <submittedName>
        <fullName evidence="3">VPA1267 family protein</fullName>
    </submittedName>
</protein>
<sequence length="145" mass="16286">MASGLQKAQQNLDAFLKWVATQQDDDFKQIAFRGQLSRVEVAKAVGCGKSALNQNPELRKHLKQLEDNLRDKGVLPPLTESAKNESGKPKQYNNTSNRKALDSRRLSSLEAENIELKAKVNELEGKLKRFGELSETLSEMGFMPR</sequence>
<keyword evidence="1" id="KW-0175">Coiled coil</keyword>
<comment type="caution">
    <text evidence="3">The sequence shown here is derived from an EMBL/GenBank/DDBJ whole genome shotgun (WGS) entry which is preliminary data.</text>
</comment>
<feature type="region of interest" description="Disordered" evidence="2">
    <location>
        <begin position="67"/>
        <end position="105"/>
    </location>
</feature>
<dbReference type="NCBIfam" id="NF040697">
    <property type="entry name" value="VPA1267_fam"/>
    <property type="match status" value="1"/>
</dbReference>